<dbReference type="GO" id="GO:0003677">
    <property type="term" value="F:DNA binding"/>
    <property type="evidence" value="ECO:0007669"/>
    <property type="project" value="InterPro"/>
</dbReference>
<sequence>MKILFVSNDQYFSCGMLSLLQEEGHNCKSKSFNHLCQKSLNAVAVDYDLVILDITPIKNIQKLLPLSGALTNALFVVDIQSSFIEGNRCFISKQNTISEFIKKIEQNFAFAIPQMRPIELEALQLSNEGHNMLSISAHLNITEKSAYRLRYNLVQKFGFLRYHPLTATYCELISMFIMHQQPLKLSSP</sequence>
<proteinExistence type="predicted"/>
<accession>A0A564HBW1</accession>
<organism evidence="1 2">
    <name type="scientific">Klebsiella huaxiensis</name>
    <dbReference type="NCBI Taxonomy" id="2153354"/>
    <lineage>
        <taxon>Bacteria</taxon>
        <taxon>Pseudomonadati</taxon>
        <taxon>Pseudomonadota</taxon>
        <taxon>Gammaproteobacteria</taxon>
        <taxon>Enterobacterales</taxon>
        <taxon>Enterobacteriaceae</taxon>
        <taxon>Klebsiella/Raoultella group</taxon>
        <taxon>Klebsiella</taxon>
    </lineage>
</organism>
<protein>
    <submittedName>
        <fullName evidence="1">Uncharacterized protein</fullName>
    </submittedName>
</protein>
<dbReference type="SUPFAM" id="SSF46894">
    <property type="entry name" value="C-terminal effector domain of the bipartite response regulators"/>
    <property type="match status" value="1"/>
</dbReference>
<evidence type="ECO:0000313" key="1">
    <source>
        <dbReference type="EMBL" id="VUS30860.1"/>
    </source>
</evidence>
<dbReference type="EMBL" id="CABGGW010000003">
    <property type="protein sequence ID" value="VUS30860.1"/>
    <property type="molecule type" value="Genomic_DNA"/>
</dbReference>
<dbReference type="Proteomes" id="UP000317374">
    <property type="component" value="Unassembled WGS sequence"/>
</dbReference>
<dbReference type="InterPro" id="IPR016032">
    <property type="entry name" value="Sig_transdc_resp-reg_C-effctor"/>
</dbReference>
<dbReference type="AlphaFoldDB" id="A0A564HBW1"/>
<gene>
    <name evidence="1" type="ORF">SB6422_04117</name>
</gene>
<dbReference type="OrthoDB" id="6592645at2"/>
<reference evidence="1 2" key="1">
    <citation type="submission" date="2019-07" db="EMBL/GenBank/DDBJ databases">
        <authorList>
            <person name="Brisse S."/>
            <person name="Rodrigues C."/>
            <person name="Thorpe H."/>
        </authorList>
    </citation>
    <scope>NUCLEOTIDE SEQUENCE [LARGE SCALE GENOMIC DNA]</scope>
    <source>
        <strain evidence="1">SB6422</strain>
    </source>
</reference>
<name>A0A564HBW1_9ENTR</name>
<dbReference type="GO" id="GO:0006355">
    <property type="term" value="P:regulation of DNA-templated transcription"/>
    <property type="evidence" value="ECO:0007669"/>
    <property type="project" value="InterPro"/>
</dbReference>
<dbReference type="RefSeq" id="WP_142512346.1">
    <property type="nucleotide sequence ID" value="NZ_CABGGW010000003.1"/>
</dbReference>
<evidence type="ECO:0000313" key="2">
    <source>
        <dbReference type="Proteomes" id="UP000317374"/>
    </source>
</evidence>